<evidence type="ECO:0000313" key="1">
    <source>
        <dbReference type="EMBL" id="QQM68412.1"/>
    </source>
</evidence>
<proteinExistence type="predicted"/>
<dbReference type="AlphaFoldDB" id="A0A7T7S3A5"/>
<dbReference type="KEGG" id="awe:JG540_07305"/>
<dbReference type="EMBL" id="CP066802">
    <property type="protein sequence ID" value="QQM68412.1"/>
    <property type="molecule type" value="Genomic_DNA"/>
</dbReference>
<name>A0A7T7S3A5_9ACTO</name>
<dbReference type="Proteomes" id="UP000595895">
    <property type="component" value="Chromosome"/>
</dbReference>
<accession>A0A7T7S3A5</accession>
<reference evidence="1 2" key="1">
    <citation type="submission" date="2020-12" db="EMBL/GenBank/DDBJ databases">
        <authorList>
            <person name="Zhou J."/>
        </authorList>
    </citation>
    <scope>NUCLEOTIDE SEQUENCE [LARGE SCALE GENOMIC DNA]</scope>
    <source>
        <strain evidence="1 2">CCUG 61299</strain>
    </source>
</reference>
<evidence type="ECO:0000313" key="2">
    <source>
        <dbReference type="Proteomes" id="UP000595895"/>
    </source>
</evidence>
<protein>
    <submittedName>
        <fullName evidence="1">Peptidase T4</fullName>
    </submittedName>
</protein>
<sequence length="130" mass="13151">MEFVGWVVAVLLPVAYLVVALAGVQAASFATTAGAQAAARMLISYPGEKGLDLARSSVVLALTDQRVDADEAARALTVECERPGCAGGQAVVRVAVGVDLPVLSAVGLGQDVLVVDAVQQVSLPAGPEQP</sequence>
<gene>
    <name evidence="1" type="ORF">JG540_07305</name>
</gene>
<organism evidence="1 2">
    <name type="scientific">Actinomyces weissii</name>
    <dbReference type="NCBI Taxonomy" id="675090"/>
    <lineage>
        <taxon>Bacteria</taxon>
        <taxon>Bacillati</taxon>
        <taxon>Actinomycetota</taxon>
        <taxon>Actinomycetes</taxon>
        <taxon>Actinomycetales</taxon>
        <taxon>Actinomycetaceae</taxon>
        <taxon>Actinomyces</taxon>
    </lineage>
</organism>
<keyword evidence="2" id="KW-1185">Reference proteome</keyword>